<dbReference type="PANTHER" id="PTHR30373">
    <property type="entry name" value="UPF0603 PROTEIN YGCG"/>
    <property type="match status" value="1"/>
</dbReference>
<protein>
    <recommendedName>
        <fullName evidence="2">TPM domain-containing protein</fullName>
    </recommendedName>
</protein>
<feature type="transmembrane region" description="Helical" evidence="1">
    <location>
        <begin position="181"/>
        <end position="198"/>
    </location>
</feature>
<dbReference type="EMBL" id="BRVO01000001">
    <property type="protein sequence ID" value="GLB47676.1"/>
    <property type="molecule type" value="Genomic_DNA"/>
</dbReference>
<evidence type="ECO:0000313" key="3">
    <source>
        <dbReference type="EMBL" id="GLB47676.1"/>
    </source>
</evidence>
<organism evidence="3 4">
    <name type="scientific">Neptunitalea lumnitzerae</name>
    <dbReference type="NCBI Taxonomy" id="2965509"/>
    <lineage>
        <taxon>Bacteria</taxon>
        <taxon>Pseudomonadati</taxon>
        <taxon>Bacteroidota</taxon>
        <taxon>Flavobacteriia</taxon>
        <taxon>Flavobacteriales</taxon>
        <taxon>Flavobacteriaceae</taxon>
        <taxon>Neptunitalea</taxon>
    </lineage>
</organism>
<dbReference type="PANTHER" id="PTHR30373:SF2">
    <property type="entry name" value="UPF0603 PROTEIN YGCG"/>
    <property type="match status" value="1"/>
</dbReference>
<feature type="domain" description="TPM" evidence="2">
    <location>
        <begin position="38"/>
        <end position="161"/>
    </location>
</feature>
<sequence>MKQFFKIACYWFLLFISVTAYGQYDIPEKPSGSKQTSVYDYADILQPREENALKNKLLRYADTTSTQIVIVTIKSLKGENIGLLTPKWAQEWGIGQKGKDNGILILLSEQDREIWISPGYEAEQKLTAGINGEIIRNYILPQFKRGDYYAGLNNGTDAIFKVLNGTFVNDNPRGNVPPQKYIGLIFAIIFIIIILLLNRRNRGGGGGNGGRRSSTLTDIIILSSLGRGFGSGGGYSGGGGGFGGGGFGGGFGGGGFGGGFGGGGFSGGGAGGSW</sequence>
<keyword evidence="1" id="KW-1133">Transmembrane helix</keyword>
<dbReference type="Proteomes" id="UP001143543">
    <property type="component" value="Unassembled WGS sequence"/>
</dbReference>
<proteinExistence type="predicted"/>
<keyword evidence="1" id="KW-0812">Transmembrane</keyword>
<evidence type="ECO:0000313" key="4">
    <source>
        <dbReference type="Proteomes" id="UP001143543"/>
    </source>
</evidence>
<dbReference type="InterPro" id="IPR007621">
    <property type="entry name" value="TPM_dom"/>
</dbReference>
<dbReference type="Gene3D" id="3.10.310.50">
    <property type="match status" value="1"/>
</dbReference>
<name>A0ABQ5MEA8_9FLAO</name>
<keyword evidence="1" id="KW-0472">Membrane</keyword>
<evidence type="ECO:0000259" key="2">
    <source>
        <dbReference type="Pfam" id="PF04536"/>
    </source>
</evidence>
<dbReference type="Pfam" id="PF04536">
    <property type="entry name" value="TPM_phosphatase"/>
    <property type="match status" value="1"/>
</dbReference>
<comment type="caution">
    <text evidence="3">The sequence shown here is derived from an EMBL/GenBank/DDBJ whole genome shotgun (WGS) entry which is preliminary data.</text>
</comment>
<keyword evidence="4" id="KW-1185">Reference proteome</keyword>
<reference evidence="3" key="1">
    <citation type="submission" date="2022-07" db="EMBL/GenBank/DDBJ databases">
        <title>Taxonomy of Novel Oxalotrophic and Methylotrophic Bacteria.</title>
        <authorList>
            <person name="Sahin N."/>
            <person name="Tani A."/>
        </authorList>
    </citation>
    <scope>NUCLEOTIDE SEQUENCE</scope>
    <source>
        <strain evidence="3">Y10</strain>
    </source>
</reference>
<dbReference type="RefSeq" id="WP_281763345.1">
    <property type="nucleotide sequence ID" value="NZ_BRVO01000001.1"/>
</dbReference>
<evidence type="ECO:0000256" key="1">
    <source>
        <dbReference type="SAM" id="Phobius"/>
    </source>
</evidence>
<accession>A0ABQ5MEA8</accession>
<gene>
    <name evidence="3" type="ORF">Y10_00440</name>
</gene>